<evidence type="ECO:0000313" key="3">
    <source>
        <dbReference type="Proteomes" id="UP000221165"/>
    </source>
</evidence>
<accession>A0A2C6KTY6</accession>
<protein>
    <submittedName>
        <fullName evidence="2">Uncharacterized protein</fullName>
    </submittedName>
</protein>
<feature type="compositionally biased region" description="Polar residues" evidence="1">
    <location>
        <begin position="726"/>
        <end position="739"/>
    </location>
</feature>
<evidence type="ECO:0000313" key="2">
    <source>
        <dbReference type="EMBL" id="PHJ19684.1"/>
    </source>
</evidence>
<feature type="compositionally biased region" description="Basic and acidic residues" evidence="1">
    <location>
        <begin position="515"/>
        <end position="531"/>
    </location>
</feature>
<gene>
    <name evidence="2" type="ORF">CSUI_006485</name>
</gene>
<dbReference type="GeneID" id="94429854"/>
<feature type="region of interest" description="Disordered" evidence="1">
    <location>
        <begin position="579"/>
        <end position="653"/>
    </location>
</feature>
<dbReference type="EMBL" id="MIGC01003280">
    <property type="protein sequence ID" value="PHJ19684.1"/>
    <property type="molecule type" value="Genomic_DNA"/>
</dbReference>
<proteinExistence type="predicted"/>
<feature type="compositionally biased region" description="Low complexity" evidence="1">
    <location>
        <begin position="756"/>
        <end position="771"/>
    </location>
</feature>
<comment type="caution">
    <text evidence="2">The sequence shown here is derived from an EMBL/GenBank/DDBJ whole genome shotgun (WGS) entry which is preliminary data.</text>
</comment>
<feature type="region of interest" description="Disordered" evidence="1">
    <location>
        <begin position="511"/>
        <end position="531"/>
    </location>
</feature>
<name>A0A2C6KTY6_9APIC</name>
<dbReference type="VEuPathDB" id="ToxoDB:CSUI_006485"/>
<dbReference type="RefSeq" id="XP_067921381.1">
    <property type="nucleotide sequence ID" value="XM_068066643.1"/>
</dbReference>
<dbReference type="Proteomes" id="UP000221165">
    <property type="component" value="Unassembled WGS sequence"/>
</dbReference>
<reference evidence="2 3" key="1">
    <citation type="journal article" date="2017" name="Int. J. Parasitol.">
        <title>The genome of the protozoan parasite Cystoisospora suis and a reverse vaccinology approach to identify vaccine candidates.</title>
        <authorList>
            <person name="Palmieri N."/>
            <person name="Shrestha A."/>
            <person name="Ruttkowski B."/>
            <person name="Beck T."/>
            <person name="Vogl C."/>
            <person name="Tomley F."/>
            <person name="Blake D.P."/>
            <person name="Joachim A."/>
        </authorList>
    </citation>
    <scope>NUCLEOTIDE SEQUENCE [LARGE SCALE GENOMIC DNA]</scope>
    <source>
        <strain evidence="2 3">Wien I</strain>
    </source>
</reference>
<keyword evidence="3" id="KW-1185">Reference proteome</keyword>
<feature type="compositionally biased region" description="Basic and acidic residues" evidence="1">
    <location>
        <begin position="796"/>
        <end position="805"/>
    </location>
</feature>
<dbReference type="AlphaFoldDB" id="A0A2C6KTY6"/>
<sequence>MQRKERRTTGSSPPKVVEEEEIRMESSRSFSGMSQRAREEPPNGYAAAVQRSDEGRQTFFMEVEDSVEDDAAAVEGMGSLSSSHYPPALEVTHQQCVYEMGVERREDESRAGQQAMPLLIARYRGDTMNVYGRSMDAAGLEERSLEEQLYRQKRSEQVDSAVIDDRLSRGGTEHNSAAAALVREDDTIRETAVKCSDNSSVTPLGAPITCQSTCGQHREEEEVVEGEPEKPQCGSNEANQYTMNVTSLVKKTFQRITYPLNNSMGPHSDDVASSSVYKQQQDNPFYRHHSSKEDLDRTNSLGSLVSCTSSSQKQEEERHHHHERCHYGVYCGVQKETCRPPQCMRPSSASLYYYYYSTSCCCVTSTSVHQGRHYCDRRQVRRVYTEEVGGSEGKSSASQKQHIVACLQCTTCMPDRPQVQAKESALLRSEERGELIAIAENGSGDNCCEMIEKNEGLVTQQFRRSYEHAKEDDADFLANRYTRATVPAPSTDVGTQREEKMGATWTAAEDFSGGHCRERGGEGRTRSKRDIMSLSSSSSFCEPAKVALACSDICEVSSSSFDDGRSPLSKALQRFGSGRSFTSSTTVATEADEMSSPNLRRLGRADSNGTMDSRLSKECEEDTHGAAPAEQEEPSRQRDDDEESLPDDSCSGVPLEGAVLGIHQQKKAQIPLSSGVYSLRSYCSRDEVVYGYEKSTPGMAAIASDIPAASSSIRRMTPHDHHRNSSMEQPISSTVSGSGRSAARRAHDCSKGGGSTSSIGSTSSSSSCSEGRLGGGRLTGARGFLSSGKNKKLERKNRGAGEGTRKKGLLQHFQLGLF</sequence>
<organism evidence="2 3">
    <name type="scientific">Cystoisospora suis</name>
    <dbReference type="NCBI Taxonomy" id="483139"/>
    <lineage>
        <taxon>Eukaryota</taxon>
        <taxon>Sar</taxon>
        <taxon>Alveolata</taxon>
        <taxon>Apicomplexa</taxon>
        <taxon>Conoidasida</taxon>
        <taxon>Coccidia</taxon>
        <taxon>Eucoccidiorida</taxon>
        <taxon>Eimeriorina</taxon>
        <taxon>Sarcocystidae</taxon>
        <taxon>Cystoisospora</taxon>
    </lineage>
</organism>
<feature type="compositionally biased region" description="Basic and acidic residues" evidence="1">
    <location>
        <begin position="614"/>
        <end position="624"/>
    </location>
</feature>
<evidence type="ECO:0000256" key="1">
    <source>
        <dbReference type="SAM" id="MobiDB-lite"/>
    </source>
</evidence>
<feature type="region of interest" description="Disordered" evidence="1">
    <location>
        <begin position="1"/>
        <end position="47"/>
    </location>
</feature>
<feature type="region of interest" description="Disordered" evidence="1">
    <location>
        <begin position="716"/>
        <end position="807"/>
    </location>
</feature>